<keyword evidence="2 10" id="KW-0378">Hydrolase</keyword>
<keyword evidence="6" id="KW-0624">Polysaccharide degradation</keyword>
<evidence type="ECO:0000256" key="2">
    <source>
        <dbReference type="ARBA" id="ARBA00022801"/>
    </source>
</evidence>
<dbReference type="Pfam" id="PF00150">
    <property type="entry name" value="Cellulase"/>
    <property type="match status" value="1"/>
</dbReference>
<dbReference type="GO" id="GO:0030245">
    <property type="term" value="P:cellulose catabolic process"/>
    <property type="evidence" value="ECO:0007669"/>
    <property type="project" value="UniProtKB-KW"/>
</dbReference>
<dbReference type="Gene3D" id="3.20.20.80">
    <property type="entry name" value="Glycosidases"/>
    <property type="match status" value="2"/>
</dbReference>
<evidence type="ECO:0000256" key="4">
    <source>
        <dbReference type="ARBA" id="ARBA00023277"/>
    </source>
</evidence>
<proteinExistence type="inferred from homology"/>
<dbReference type="EMBL" id="FMSV02000503">
    <property type="protein sequence ID" value="SEH06744.1"/>
    <property type="molecule type" value="Genomic_DNA"/>
</dbReference>
<dbReference type="InterPro" id="IPR008979">
    <property type="entry name" value="Galactose-bd-like_sf"/>
</dbReference>
<gene>
    <name evidence="10" type="ORF">MBHS_02610</name>
</gene>
<evidence type="ECO:0000313" key="11">
    <source>
        <dbReference type="Proteomes" id="UP000236724"/>
    </source>
</evidence>
<evidence type="ECO:0000256" key="6">
    <source>
        <dbReference type="ARBA" id="ARBA00023326"/>
    </source>
</evidence>
<organism evidence="10 11">
    <name type="scientific">Candidatus Venteria ishoeyi</name>
    <dbReference type="NCBI Taxonomy" id="1899563"/>
    <lineage>
        <taxon>Bacteria</taxon>
        <taxon>Pseudomonadati</taxon>
        <taxon>Pseudomonadota</taxon>
        <taxon>Gammaproteobacteria</taxon>
        <taxon>Thiotrichales</taxon>
        <taxon>Thiotrichaceae</taxon>
        <taxon>Venteria</taxon>
    </lineage>
</organism>
<evidence type="ECO:0000256" key="5">
    <source>
        <dbReference type="ARBA" id="ARBA00023295"/>
    </source>
</evidence>
<evidence type="ECO:0000259" key="9">
    <source>
        <dbReference type="Pfam" id="PF02018"/>
    </source>
</evidence>
<protein>
    <submittedName>
        <fullName evidence="10">Endoglucanase C307</fullName>
        <ecNumber evidence="10">3.2.1.4</ecNumber>
    </submittedName>
</protein>
<dbReference type="InterPro" id="IPR001547">
    <property type="entry name" value="Glyco_hydro_5"/>
</dbReference>
<accession>A0A1H6FCI1</accession>
<keyword evidence="11" id="KW-1185">Reference proteome</keyword>
<dbReference type="GO" id="GO:0009986">
    <property type="term" value="C:cell surface"/>
    <property type="evidence" value="ECO:0007669"/>
    <property type="project" value="TreeGrafter"/>
</dbReference>
<dbReference type="InterPro" id="IPR017853">
    <property type="entry name" value="GH"/>
</dbReference>
<dbReference type="PANTHER" id="PTHR31297">
    <property type="entry name" value="GLUCAN ENDO-1,6-BETA-GLUCOSIDASE B"/>
    <property type="match status" value="1"/>
</dbReference>
<dbReference type="Proteomes" id="UP000236724">
    <property type="component" value="Unassembled WGS sequence"/>
</dbReference>
<dbReference type="AlphaFoldDB" id="A0A1H6FCI1"/>
<dbReference type="InterPro" id="IPR003305">
    <property type="entry name" value="CenC_carb-bd"/>
</dbReference>
<dbReference type="Gene3D" id="2.60.120.260">
    <property type="entry name" value="Galactose-binding domain-like"/>
    <property type="match status" value="1"/>
</dbReference>
<sequence length="893" mass="101212">MKQNHFNQWTRQNLIHYPLFCLLFLLNSAAWGGLVENPGFETATDIAPWFVFGGSADLSVDRENQHSGSYSLRVENRQDNYVGPAQDLLGKLETGVNYTISAWVKLKTAQEAPPYFKLNIKREDNRGKQYIEVDRMLIQHTGWIKLSGPFQLDSQDNLKALSLYISNEDASIDFYVDDIAIEAPPAYVPTTATATDIVRVQGRDLVIGKSAQKIQLLGINFTAYSDDLKDSADVVFKSKNYEEIDYQRVADMGMNVVRLNMYYKVFEDDDKPFQYKQEGWEWLEKNIVWARKYGLGLILDMHAPQGGYQSWGYNGPFWKKTSYQQRLTALWVAIAARYRLEPTIVAYDLINEPAPKKMAQWQSYATQLIAAIREVDSYHAMIIEESFSDDGEPFVLDDNNLIYDFHLYETWAYVNQLLYHQGRGDGGTYPDPGISAFPYHSRQQDGDWVGNASIPTGNSDWTYYEGQLHPISSERIFAATPVFISEKNSGKAYFDEFVVHEYDSDKRYVRQVIHAEIEPKPFDWYFLTSLNPFLSYAEEWKSRKLSGSGKRSVETEARVGEKSIAISNASGVYLLRNEKMMFPVKNGHFYQISGWMKGEKIQGQGAKLGFEFKVLKDGVERSPFTKQHLEETLLNAGLSFYREHNVPVNVGEFGISVNAFTAERGGIRQLNDWLDLFQQYGVHAQYYRYHGVNYGLHSNVIGFPTKETGNQDVIDFLTQKLSGQEPVILPAPPAGSLPAPSGAPENTPQIPGQDILSTEPEDLIPTPPDTEPPERNVSDATPIFSETCMAAYTSHANGATLSIPCVAVAEQVYQVVLQESFSPFIFLLDLLQINDVTASISNTDPCLGRYFADSSLYLPCVRQSNTQLIWEAYFAHLIPSALFWINLEQLTLR</sequence>
<evidence type="ECO:0000256" key="7">
    <source>
        <dbReference type="SAM" id="MobiDB-lite"/>
    </source>
</evidence>
<feature type="region of interest" description="Disordered" evidence="7">
    <location>
        <begin position="728"/>
        <end position="776"/>
    </location>
</feature>
<evidence type="ECO:0000259" key="8">
    <source>
        <dbReference type="Pfam" id="PF00150"/>
    </source>
</evidence>
<feature type="domain" description="CBM-cenC" evidence="9">
    <location>
        <begin position="33"/>
        <end position="166"/>
    </location>
</feature>
<dbReference type="Pfam" id="PF02018">
    <property type="entry name" value="CBM_4_9"/>
    <property type="match status" value="1"/>
</dbReference>
<comment type="similarity">
    <text evidence="1">Belongs to the glycosyl hydrolase 5 (cellulase A) family.</text>
</comment>
<keyword evidence="5 10" id="KW-0326">Glycosidase</keyword>
<dbReference type="EC" id="3.2.1.4" evidence="10"/>
<keyword evidence="4" id="KW-0119">Carbohydrate metabolism</keyword>
<feature type="domain" description="Glycoside hydrolase family 5" evidence="8">
    <location>
        <begin position="245"/>
        <end position="415"/>
    </location>
</feature>
<name>A0A1H6FCI1_9GAMM</name>
<evidence type="ECO:0000256" key="3">
    <source>
        <dbReference type="ARBA" id="ARBA00023001"/>
    </source>
</evidence>
<evidence type="ECO:0000313" key="10">
    <source>
        <dbReference type="EMBL" id="SEH06744.1"/>
    </source>
</evidence>
<dbReference type="SUPFAM" id="SSF49785">
    <property type="entry name" value="Galactose-binding domain-like"/>
    <property type="match status" value="1"/>
</dbReference>
<dbReference type="SUPFAM" id="SSF51445">
    <property type="entry name" value="(Trans)glycosidases"/>
    <property type="match status" value="1"/>
</dbReference>
<dbReference type="GO" id="GO:0005576">
    <property type="term" value="C:extracellular region"/>
    <property type="evidence" value="ECO:0007669"/>
    <property type="project" value="TreeGrafter"/>
</dbReference>
<dbReference type="GO" id="GO:0008810">
    <property type="term" value="F:cellulase activity"/>
    <property type="evidence" value="ECO:0007669"/>
    <property type="project" value="UniProtKB-EC"/>
</dbReference>
<dbReference type="OrthoDB" id="9800955at2"/>
<dbReference type="GO" id="GO:0008422">
    <property type="term" value="F:beta-glucosidase activity"/>
    <property type="evidence" value="ECO:0007669"/>
    <property type="project" value="TreeGrafter"/>
</dbReference>
<reference evidence="10 11" key="1">
    <citation type="submission" date="2016-10" db="EMBL/GenBank/DDBJ databases">
        <authorList>
            <person name="de Groot N.N."/>
        </authorList>
    </citation>
    <scope>NUCLEOTIDE SEQUENCE [LARGE SCALE GENOMIC DNA]</scope>
    <source>
        <strain evidence="10">MBHS1</strain>
    </source>
</reference>
<dbReference type="PANTHER" id="PTHR31297:SF41">
    <property type="entry name" value="ENDOGLUCANASE, PUTATIVE (AFU_ORTHOLOGUE AFUA_5G01830)-RELATED"/>
    <property type="match status" value="1"/>
</dbReference>
<evidence type="ECO:0000256" key="1">
    <source>
        <dbReference type="ARBA" id="ARBA00005641"/>
    </source>
</evidence>
<dbReference type="InterPro" id="IPR050386">
    <property type="entry name" value="Glycosyl_hydrolase_5"/>
</dbReference>
<keyword evidence="3" id="KW-0136">Cellulose degradation</keyword>
<dbReference type="RefSeq" id="WP_103920488.1">
    <property type="nucleotide sequence ID" value="NZ_FMSV02000503.1"/>
</dbReference>